<dbReference type="EMBL" id="OW240919">
    <property type="protein sequence ID" value="CAH2310879.1"/>
    <property type="molecule type" value="Genomic_DNA"/>
</dbReference>
<dbReference type="Proteomes" id="UP001295444">
    <property type="component" value="Chromosome 08"/>
</dbReference>
<keyword evidence="3 6" id="KW-0862">Zinc</keyword>
<gene>
    <name evidence="9" type="ORF">PECUL_23A031985</name>
</gene>
<dbReference type="SUPFAM" id="SSF82927">
    <property type="entry name" value="Cysteine-rich DNA binding domain, (DM domain)"/>
    <property type="match status" value="1"/>
</dbReference>
<feature type="DNA-binding region" description="DM" evidence="6">
    <location>
        <begin position="20"/>
        <end position="67"/>
    </location>
</feature>
<dbReference type="PANTHER" id="PTHR12322:SF66">
    <property type="entry name" value="DOUBLESEX- AND MAB-3-RELATED TRANSCRIPTION FACTOR B1"/>
    <property type="match status" value="1"/>
</dbReference>
<protein>
    <submittedName>
        <fullName evidence="9">Doublesex- and mab-3-related transcription factor B1</fullName>
    </submittedName>
</protein>
<sequence length="247" mass="26983">MPNPAGDPLGALRTPRIPKCSRCRNHGVVVPVRGHSGQCAWKSCSCPKCSLITERHKIMAAHKQLRRAGPGGGQGEPGSAAAGGHTEPAHKPSEEGATGDRRQETGTPVLLQECIPKSEYFERDVSRMYLNCPPLYHYPPLFAPPAVNPPRFRGSPCSAGIPIRSFRQYQPLSIQDAGTDFRPNYYPTVPQFIPPGLMPGIHYLPPPLPMSVSMMAEPSRDMLGHMTAENQCMRPVLDKSQNKEPCA</sequence>
<keyword evidence="4 6" id="KW-0238">DNA-binding</keyword>
<evidence type="ECO:0000313" key="10">
    <source>
        <dbReference type="Proteomes" id="UP001295444"/>
    </source>
</evidence>
<feature type="compositionally biased region" description="Basic and acidic residues" evidence="7">
    <location>
        <begin position="87"/>
        <end position="104"/>
    </location>
</feature>
<dbReference type="Gene3D" id="4.10.1040.10">
    <property type="entry name" value="DM DNA-binding domain"/>
    <property type="match status" value="1"/>
</dbReference>
<proteinExistence type="inferred from homology"/>
<evidence type="ECO:0000256" key="2">
    <source>
        <dbReference type="ARBA" id="ARBA00022723"/>
    </source>
</evidence>
<dbReference type="GO" id="GO:0000981">
    <property type="term" value="F:DNA-binding transcription factor activity, RNA polymerase II-specific"/>
    <property type="evidence" value="ECO:0007669"/>
    <property type="project" value="TreeGrafter"/>
</dbReference>
<dbReference type="Pfam" id="PF00751">
    <property type="entry name" value="DM"/>
    <property type="match status" value="1"/>
</dbReference>
<keyword evidence="10" id="KW-1185">Reference proteome</keyword>
<feature type="domain" description="DM" evidence="8">
    <location>
        <begin position="20"/>
        <end position="67"/>
    </location>
</feature>
<evidence type="ECO:0000256" key="1">
    <source>
        <dbReference type="ARBA" id="ARBA00006834"/>
    </source>
</evidence>
<dbReference type="AlphaFoldDB" id="A0AAD1SSN3"/>
<comment type="subcellular location">
    <subcellularLocation>
        <location evidence="6">Nucleus</location>
    </subcellularLocation>
</comment>
<dbReference type="GO" id="GO:0007548">
    <property type="term" value="P:sex differentiation"/>
    <property type="evidence" value="ECO:0007669"/>
    <property type="project" value="TreeGrafter"/>
</dbReference>
<dbReference type="InterPro" id="IPR036407">
    <property type="entry name" value="DM_DNA-bd_sf"/>
</dbReference>
<feature type="region of interest" description="Disordered" evidence="7">
    <location>
        <begin position="64"/>
        <end position="109"/>
    </location>
</feature>
<name>A0AAD1SSN3_PELCU</name>
<dbReference type="InterPro" id="IPR026607">
    <property type="entry name" value="DMRT"/>
</dbReference>
<evidence type="ECO:0000256" key="5">
    <source>
        <dbReference type="ARBA" id="ARBA00023242"/>
    </source>
</evidence>
<keyword evidence="5 6" id="KW-0539">Nucleus</keyword>
<dbReference type="GO" id="GO:0046872">
    <property type="term" value="F:metal ion binding"/>
    <property type="evidence" value="ECO:0007669"/>
    <property type="project" value="UniProtKB-KW"/>
</dbReference>
<evidence type="ECO:0000256" key="3">
    <source>
        <dbReference type="ARBA" id="ARBA00022833"/>
    </source>
</evidence>
<evidence type="ECO:0000259" key="8">
    <source>
        <dbReference type="PROSITE" id="PS50809"/>
    </source>
</evidence>
<organism evidence="9 10">
    <name type="scientific">Pelobates cultripes</name>
    <name type="common">Western spadefoot toad</name>
    <dbReference type="NCBI Taxonomy" id="61616"/>
    <lineage>
        <taxon>Eukaryota</taxon>
        <taxon>Metazoa</taxon>
        <taxon>Chordata</taxon>
        <taxon>Craniata</taxon>
        <taxon>Vertebrata</taxon>
        <taxon>Euteleostomi</taxon>
        <taxon>Amphibia</taxon>
        <taxon>Batrachia</taxon>
        <taxon>Anura</taxon>
        <taxon>Pelobatoidea</taxon>
        <taxon>Pelobatidae</taxon>
        <taxon>Pelobates</taxon>
    </lineage>
</organism>
<evidence type="ECO:0000256" key="6">
    <source>
        <dbReference type="PROSITE-ProRule" id="PRU00070"/>
    </source>
</evidence>
<evidence type="ECO:0000313" key="9">
    <source>
        <dbReference type="EMBL" id="CAH2310879.1"/>
    </source>
</evidence>
<dbReference type="PROSITE" id="PS50809">
    <property type="entry name" value="DM_2"/>
    <property type="match status" value="1"/>
</dbReference>
<dbReference type="GO" id="GO:0000978">
    <property type="term" value="F:RNA polymerase II cis-regulatory region sequence-specific DNA binding"/>
    <property type="evidence" value="ECO:0007669"/>
    <property type="project" value="TreeGrafter"/>
</dbReference>
<keyword evidence="2 6" id="KW-0479">Metal-binding</keyword>
<dbReference type="PANTHER" id="PTHR12322">
    <property type="entry name" value="DOUBLESEX AND MAB-3 RELATED TRANSCRIPTION FACTOR DMRT"/>
    <property type="match status" value="1"/>
</dbReference>
<dbReference type="SMART" id="SM00301">
    <property type="entry name" value="DM"/>
    <property type="match status" value="1"/>
</dbReference>
<reference evidence="9" key="1">
    <citation type="submission" date="2022-03" db="EMBL/GenBank/DDBJ databases">
        <authorList>
            <person name="Alioto T."/>
            <person name="Alioto T."/>
            <person name="Gomez Garrido J."/>
        </authorList>
    </citation>
    <scope>NUCLEOTIDE SEQUENCE</scope>
</reference>
<evidence type="ECO:0000256" key="4">
    <source>
        <dbReference type="ARBA" id="ARBA00023125"/>
    </source>
</evidence>
<evidence type="ECO:0000256" key="7">
    <source>
        <dbReference type="SAM" id="MobiDB-lite"/>
    </source>
</evidence>
<dbReference type="InterPro" id="IPR001275">
    <property type="entry name" value="DM_DNA-bd"/>
</dbReference>
<comment type="similarity">
    <text evidence="1">Belongs to the DMRT family.</text>
</comment>
<dbReference type="FunFam" id="4.10.1040.10:FF:000001">
    <property type="entry name" value="doublesex- and mab-3-related transcription factor 1"/>
    <property type="match status" value="1"/>
</dbReference>
<dbReference type="GO" id="GO:0007281">
    <property type="term" value="P:germ cell development"/>
    <property type="evidence" value="ECO:0007669"/>
    <property type="project" value="TreeGrafter"/>
</dbReference>
<dbReference type="GO" id="GO:0005634">
    <property type="term" value="C:nucleus"/>
    <property type="evidence" value="ECO:0007669"/>
    <property type="project" value="UniProtKB-SubCell"/>
</dbReference>
<accession>A0AAD1SSN3</accession>
<dbReference type="PROSITE" id="PS40000">
    <property type="entry name" value="DM_1"/>
    <property type="match status" value="1"/>
</dbReference>